<evidence type="ECO:0000256" key="4">
    <source>
        <dbReference type="ARBA" id="ARBA00022842"/>
    </source>
</evidence>
<dbReference type="AlphaFoldDB" id="A0A6S7BHY2"/>
<evidence type="ECO:0000256" key="1">
    <source>
        <dbReference type="ARBA" id="ARBA00001946"/>
    </source>
</evidence>
<comment type="cofactor">
    <cofactor evidence="1">
        <name>Mg(2+)</name>
        <dbReference type="ChEBI" id="CHEBI:18420"/>
    </cofactor>
</comment>
<dbReference type="CDD" id="cd07505">
    <property type="entry name" value="HAD_BPGM-like"/>
    <property type="match status" value="1"/>
</dbReference>
<dbReference type="NCBIfam" id="TIGR01509">
    <property type="entry name" value="HAD-SF-IA-v3"/>
    <property type="match status" value="1"/>
</dbReference>
<dbReference type="GO" id="GO:0016787">
    <property type="term" value="F:hydrolase activity"/>
    <property type="evidence" value="ECO:0007669"/>
    <property type="project" value="UniProtKB-KW"/>
</dbReference>
<dbReference type="InterPro" id="IPR023198">
    <property type="entry name" value="PGP-like_dom2"/>
</dbReference>
<dbReference type="NCBIfam" id="TIGR01549">
    <property type="entry name" value="HAD-SF-IA-v1"/>
    <property type="match status" value="1"/>
</dbReference>
<dbReference type="Gene3D" id="3.40.50.1000">
    <property type="entry name" value="HAD superfamily/HAD-like"/>
    <property type="match status" value="1"/>
</dbReference>
<proteinExistence type="inferred from homology"/>
<keyword evidence="4" id="KW-0460">Magnesium</keyword>
<protein>
    <submittedName>
        <fullName evidence="5">Phosphorylated carbohydrates phosphatase</fullName>
        <ecNumber evidence="5">3.1.3.-</ecNumber>
    </submittedName>
</protein>
<organism evidence="5 6">
    <name type="scientific">Paraburkholderia ultramafica</name>
    <dbReference type="NCBI Taxonomy" id="1544867"/>
    <lineage>
        <taxon>Bacteria</taxon>
        <taxon>Pseudomonadati</taxon>
        <taxon>Pseudomonadota</taxon>
        <taxon>Betaproteobacteria</taxon>
        <taxon>Burkholderiales</taxon>
        <taxon>Burkholderiaceae</taxon>
        <taxon>Paraburkholderia</taxon>
    </lineage>
</organism>
<dbReference type="EC" id="3.1.3.-" evidence="5"/>
<dbReference type="SFLD" id="SFLDS00003">
    <property type="entry name" value="Haloacid_Dehalogenase"/>
    <property type="match status" value="1"/>
</dbReference>
<dbReference type="InterPro" id="IPR006439">
    <property type="entry name" value="HAD-SF_hydro_IA"/>
</dbReference>
<keyword evidence="6" id="KW-1185">Reference proteome</keyword>
<dbReference type="PANTHER" id="PTHR46193:SF9">
    <property type="entry name" value="HALOACID DEHALOGENASE-LIKE HYDROLASE DOMAIN-CONTAINING PROTEIN SGPP"/>
    <property type="match status" value="1"/>
</dbReference>
<evidence type="ECO:0000256" key="3">
    <source>
        <dbReference type="ARBA" id="ARBA00022723"/>
    </source>
</evidence>
<dbReference type="Proteomes" id="UP000494365">
    <property type="component" value="Unassembled WGS sequence"/>
</dbReference>
<dbReference type="InterPro" id="IPR036412">
    <property type="entry name" value="HAD-like_sf"/>
</dbReference>
<dbReference type="Gene3D" id="1.10.150.240">
    <property type="entry name" value="Putative phosphatase, domain 2"/>
    <property type="match status" value="1"/>
</dbReference>
<sequence>MIKAVIFDMDGVLIEAKDWHYDALNRALRLFGFEISRYAHLTTYDGLPTSKKLEMLSIESGLPRELHGFINEMKQAYTMELVHSLCKPRFVHEYALSKLSAMNYKLAVASNSIRQSMEVMLKKARLDVYLDHVMSASDVKQGKPSPEIYLKTIERLGLEPHECLIVEDNENGIRAATASGAHVLAVREVEDVNISNILSRIRQVNEGTRA</sequence>
<accession>A0A6S7BHY2</accession>
<keyword evidence="5" id="KW-0378">Hydrolase</keyword>
<evidence type="ECO:0000313" key="6">
    <source>
        <dbReference type="Proteomes" id="UP000494365"/>
    </source>
</evidence>
<dbReference type="InterPro" id="IPR041492">
    <property type="entry name" value="HAD_2"/>
</dbReference>
<dbReference type="InterPro" id="IPR023214">
    <property type="entry name" value="HAD_sf"/>
</dbReference>
<gene>
    <name evidence="5" type="ORF">LMG28614_02836</name>
</gene>
<name>A0A6S7BHY2_9BURK</name>
<dbReference type="SUPFAM" id="SSF56784">
    <property type="entry name" value="HAD-like"/>
    <property type="match status" value="1"/>
</dbReference>
<dbReference type="SFLD" id="SFLDG01129">
    <property type="entry name" value="C1.5:_HAD__Beta-PGM__Phosphata"/>
    <property type="match status" value="1"/>
</dbReference>
<dbReference type="SFLD" id="SFLDG01135">
    <property type="entry name" value="C1.5.6:_HAD__Beta-PGM__Phospha"/>
    <property type="match status" value="1"/>
</dbReference>
<dbReference type="EMBL" id="CADIKK010000012">
    <property type="protein sequence ID" value="CAB3789255.1"/>
    <property type="molecule type" value="Genomic_DNA"/>
</dbReference>
<dbReference type="Pfam" id="PF13419">
    <property type="entry name" value="HAD_2"/>
    <property type="match status" value="1"/>
</dbReference>
<reference evidence="5 6" key="1">
    <citation type="submission" date="2020-04" db="EMBL/GenBank/DDBJ databases">
        <authorList>
            <person name="De Canck E."/>
        </authorList>
    </citation>
    <scope>NUCLEOTIDE SEQUENCE [LARGE SCALE GENOMIC DNA]</scope>
    <source>
        <strain evidence="5 6">LMG 28614</strain>
    </source>
</reference>
<dbReference type="RefSeq" id="WP_175150131.1">
    <property type="nucleotide sequence ID" value="NZ_CADIKK010000012.1"/>
</dbReference>
<keyword evidence="3" id="KW-0479">Metal-binding</keyword>
<dbReference type="GO" id="GO:0046872">
    <property type="term" value="F:metal ion binding"/>
    <property type="evidence" value="ECO:0007669"/>
    <property type="project" value="UniProtKB-KW"/>
</dbReference>
<comment type="similarity">
    <text evidence="2">Belongs to the HAD-like hydrolase superfamily. CbbY/CbbZ/Gph/YieH family.</text>
</comment>
<dbReference type="PANTHER" id="PTHR46193">
    <property type="entry name" value="6-PHOSPHOGLUCONATE PHOSPHATASE"/>
    <property type="match status" value="1"/>
</dbReference>
<evidence type="ECO:0000256" key="2">
    <source>
        <dbReference type="ARBA" id="ARBA00006171"/>
    </source>
</evidence>
<evidence type="ECO:0000313" key="5">
    <source>
        <dbReference type="EMBL" id="CAB3789255.1"/>
    </source>
</evidence>
<dbReference type="InterPro" id="IPR051600">
    <property type="entry name" value="Beta-PGM-like"/>
</dbReference>